<evidence type="ECO:0000256" key="1">
    <source>
        <dbReference type="SAM" id="MobiDB-lite"/>
    </source>
</evidence>
<feature type="compositionally biased region" description="Basic residues" evidence="1">
    <location>
        <begin position="79"/>
        <end position="90"/>
    </location>
</feature>
<proteinExistence type="predicted"/>
<protein>
    <submittedName>
        <fullName evidence="2">Uncharacterized protein</fullName>
    </submittedName>
</protein>
<feature type="region of interest" description="Disordered" evidence="1">
    <location>
        <begin position="76"/>
        <end position="100"/>
    </location>
</feature>
<gene>
    <name evidence="2" type="ORF">RRG08_062274</name>
</gene>
<evidence type="ECO:0000313" key="3">
    <source>
        <dbReference type="Proteomes" id="UP001283361"/>
    </source>
</evidence>
<organism evidence="2 3">
    <name type="scientific">Elysia crispata</name>
    <name type="common">lettuce slug</name>
    <dbReference type="NCBI Taxonomy" id="231223"/>
    <lineage>
        <taxon>Eukaryota</taxon>
        <taxon>Metazoa</taxon>
        <taxon>Spiralia</taxon>
        <taxon>Lophotrochozoa</taxon>
        <taxon>Mollusca</taxon>
        <taxon>Gastropoda</taxon>
        <taxon>Heterobranchia</taxon>
        <taxon>Euthyneura</taxon>
        <taxon>Panpulmonata</taxon>
        <taxon>Sacoglossa</taxon>
        <taxon>Placobranchoidea</taxon>
        <taxon>Plakobranchidae</taxon>
        <taxon>Elysia</taxon>
    </lineage>
</organism>
<reference evidence="2" key="1">
    <citation type="journal article" date="2023" name="G3 (Bethesda)">
        <title>A reference genome for the long-term kleptoplast-retaining sea slug Elysia crispata morphotype clarki.</title>
        <authorList>
            <person name="Eastman K.E."/>
            <person name="Pendleton A.L."/>
            <person name="Shaikh M.A."/>
            <person name="Suttiyut T."/>
            <person name="Ogas R."/>
            <person name="Tomko P."/>
            <person name="Gavelis G."/>
            <person name="Widhalm J.R."/>
            <person name="Wisecaver J.H."/>
        </authorList>
    </citation>
    <scope>NUCLEOTIDE SEQUENCE</scope>
    <source>
        <strain evidence="2">ECLA1</strain>
    </source>
</reference>
<dbReference type="EMBL" id="JAWDGP010006253">
    <property type="protein sequence ID" value="KAK3744624.1"/>
    <property type="molecule type" value="Genomic_DNA"/>
</dbReference>
<dbReference type="Proteomes" id="UP001283361">
    <property type="component" value="Unassembled WGS sequence"/>
</dbReference>
<evidence type="ECO:0000313" key="2">
    <source>
        <dbReference type="EMBL" id="KAK3744624.1"/>
    </source>
</evidence>
<accession>A0AAE0YGE8</accession>
<keyword evidence="3" id="KW-1185">Reference proteome</keyword>
<sequence>MKLDKAVLDNPPPFLPPPSQCSLGPMRIDSAIQDQSKFSIYRRSKCSIEPLSKTISMLFQVSIATYGSPRMSTFSRRLERPHKTKHRSGLRGHNMSTPTSKKTAINVDSMLRLLTDGEKTGNKRIVGQRIDNYARLQC</sequence>
<dbReference type="AlphaFoldDB" id="A0AAE0YGE8"/>
<comment type="caution">
    <text evidence="2">The sequence shown here is derived from an EMBL/GenBank/DDBJ whole genome shotgun (WGS) entry which is preliminary data.</text>
</comment>
<name>A0AAE0YGE8_9GAST</name>